<organism evidence="2 3">
    <name type="scientific">Lodderomyces elongisporus (strain ATCC 11503 / CBS 2605 / JCM 1781 / NBRC 1676 / NRRL YB-4239)</name>
    <name type="common">Yeast</name>
    <name type="synonym">Saccharomyces elongisporus</name>
    <dbReference type="NCBI Taxonomy" id="379508"/>
    <lineage>
        <taxon>Eukaryota</taxon>
        <taxon>Fungi</taxon>
        <taxon>Dikarya</taxon>
        <taxon>Ascomycota</taxon>
        <taxon>Saccharomycotina</taxon>
        <taxon>Pichiomycetes</taxon>
        <taxon>Debaryomycetaceae</taxon>
        <taxon>Candida/Lodderomyces clade</taxon>
        <taxon>Lodderomyces</taxon>
    </lineage>
</organism>
<dbReference type="VEuPathDB" id="FungiDB:LELG_04066"/>
<reference evidence="2 3" key="1">
    <citation type="journal article" date="2009" name="Nature">
        <title>Evolution of pathogenicity and sexual reproduction in eight Candida genomes.</title>
        <authorList>
            <person name="Butler G."/>
            <person name="Rasmussen M.D."/>
            <person name="Lin M.F."/>
            <person name="Santos M.A."/>
            <person name="Sakthikumar S."/>
            <person name="Munro C.A."/>
            <person name="Rheinbay E."/>
            <person name="Grabherr M."/>
            <person name="Forche A."/>
            <person name="Reedy J.L."/>
            <person name="Agrafioti I."/>
            <person name="Arnaud M.B."/>
            <person name="Bates S."/>
            <person name="Brown A.J."/>
            <person name="Brunke S."/>
            <person name="Costanzo M.C."/>
            <person name="Fitzpatrick D.A."/>
            <person name="de Groot P.W."/>
            <person name="Harris D."/>
            <person name="Hoyer L.L."/>
            <person name="Hube B."/>
            <person name="Klis F.M."/>
            <person name="Kodira C."/>
            <person name="Lennard N."/>
            <person name="Logue M.E."/>
            <person name="Martin R."/>
            <person name="Neiman A.M."/>
            <person name="Nikolaou E."/>
            <person name="Quail M.A."/>
            <person name="Quinn J."/>
            <person name="Santos M.C."/>
            <person name="Schmitzberger F.F."/>
            <person name="Sherlock G."/>
            <person name="Shah P."/>
            <person name="Silverstein K.A."/>
            <person name="Skrzypek M.S."/>
            <person name="Soll D."/>
            <person name="Staggs R."/>
            <person name="Stansfield I."/>
            <person name="Stumpf M.P."/>
            <person name="Sudbery P.E."/>
            <person name="Srikantha T."/>
            <person name="Zeng Q."/>
            <person name="Berman J."/>
            <person name="Berriman M."/>
            <person name="Heitman J."/>
            <person name="Gow N.A."/>
            <person name="Lorenz M.C."/>
            <person name="Birren B.W."/>
            <person name="Kellis M."/>
            <person name="Cuomo C.A."/>
        </authorList>
    </citation>
    <scope>NUCLEOTIDE SEQUENCE [LARGE SCALE GENOMIC DNA]</scope>
    <source>
        <strain evidence="3">ATCC 11503 / BCRC 21390 / CBS 2605 / JCM 1781 / NBRC 1676 / NRRL YB-4239</strain>
    </source>
</reference>
<evidence type="ECO:0000313" key="2">
    <source>
        <dbReference type="EMBL" id="EDK45887.1"/>
    </source>
</evidence>
<dbReference type="Proteomes" id="UP000001996">
    <property type="component" value="Unassembled WGS sequence"/>
</dbReference>
<gene>
    <name evidence="2" type="ORF">LELG_04066</name>
</gene>
<feature type="compositionally biased region" description="Acidic residues" evidence="1">
    <location>
        <begin position="60"/>
        <end position="70"/>
    </location>
</feature>
<evidence type="ECO:0000313" key="3">
    <source>
        <dbReference type="Proteomes" id="UP000001996"/>
    </source>
</evidence>
<dbReference type="EMBL" id="CH981528">
    <property type="protein sequence ID" value="EDK45887.1"/>
    <property type="molecule type" value="Genomic_DNA"/>
</dbReference>
<feature type="region of interest" description="Disordered" evidence="1">
    <location>
        <begin position="1"/>
        <end position="103"/>
    </location>
</feature>
<dbReference type="InParanoid" id="A5E379"/>
<feature type="compositionally biased region" description="Basic and acidic residues" evidence="1">
    <location>
        <begin position="71"/>
        <end position="95"/>
    </location>
</feature>
<dbReference type="HOGENOM" id="CLU_1768434_0_0_1"/>
<evidence type="ECO:0000256" key="1">
    <source>
        <dbReference type="SAM" id="MobiDB-lite"/>
    </source>
</evidence>
<feature type="compositionally biased region" description="Polar residues" evidence="1">
    <location>
        <begin position="20"/>
        <end position="32"/>
    </location>
</feature>
<feature type="compositionally biased region" description="Basic and acidic residues" evidence="1">
    <location>
        <begin position="1"/>
        <end position="16"/>
    </location>
</feature>
<name>A5E379_LODEL</name>
<protein>
    <submittedName>
        <fullName evidence="2">Uncharacterized protein</fullName>
    </submittedName>
</protein>
<feature type="compositionally biased region" description="Basic and acidic residues" evidence="1">
    <location>
        <begin position="34"/>
        <end position="43"/>
    </location>
</feature>
<dbReference type="OrthoDB" id="4081346at2759"/>
<sequence length="147" mass="17211">MSEEKQEKEKVKENKPANESLVQSMETKTTNLEKVLDIGKESNSEISQTNKEVNDVVCDQNDDNNNDDDQEEKKEKEKKEEGQESLDQKVYDSNDNHINSNMDKLEDDSISWSTIHELEKQYYETYVQLTHKLDHLVYLQKLKSLTP</sequence>
<accession>A5E379</accession>
<dbReference type="AlphaFoldDB" id="A5E379"/>
<keyword evidence="3" id="KW-1185">Reference proteome</keyword>
<proteinExistence type="predicted"/>